<keyword evidence="8" id="KW-0418">Kinase</keyword>
<evidence type="ECO:0000256" key="2">
    <source>
        <dbReference type="ARBA" id="ARBA00012513"/>
    </source>
</evidence>
<evidence type="ECO:0000256" key="7">
    <source>
        <dbReference type="ARBA" id="ARBA00022741"/>
    </source>
</evidence>
<evidence type="ECO:0000256" key="8">
    <source>
        <dbReference type="ARBA" id="ARBA00022777"/>
    </source>
</evidence>
<evidence type="ECO:0000256" key="10">
    <source>
        <dbReference type="ARBA" id="ARBA00022989"/>
    </source>
</evidence>
<comment type="catalytic activity">
    <reaction evidence="12">
        <text>L-threonyl-[protein] + ATP = O-phospho-L-threonyl-[protein] + ADP + H(+)</text>
        <dbReference type="Rhea" id="RHEA:46608"/>
        <dbReference type="Rhea" id="RHEA-COMP:11060"/>
        <dbReference type="Rhea" id="RHEA-COMP:11605"/>
        <dbReference type="ChEBI" id="CHEBI:15378"/>
        <dbReference type="ChEBI" id="CHEBI:30013"/>
        <dbReference type="ChEBI" id="CHEBI:30616"/>
        <dbReference type="ChEBI" id="CHEBI:61977"/>
        <dbReference type="ChEBI" id="CHEBI:456216"/>
        <dbReference type="EC" id="2.7.11.1"/>
    </reaction>
</comment>
<organism evidence="15 16">
    <name type="scientific">Populus tomentosa</name>
    <name type="common">Chinese white poplar</name>
    <dbReference type="NCBI Taxonomy" id="118781"/>
    <lineage>
        <taxon>Eukaryota</taxon>
        <taxon>Viridiplantae</taxon>
        <taxon>Streptophyta</taxon>
        <taxon>Embryophyta</taxon>
        <taxon>Tracheophyta</taxon>
        <taxon>Spermatophyta</taxon>
        <taxon>Magnoliopsida</taxon>
        <taxon>eudicotyledons</taxon>
        <taxon>Gunneridae</taxon>
        <taxon>Pentapetalae</taxon>
        <taxon>rosids</taxon>
        <taxon>fabids</taxon>
        <taxon>Malpighiales</taxon>
        <taxon>Salicaceae</taxon>
        <taxon>Saliceae</taxon>
        <taxon>Populus</taxon>
    </lineage>
</organism>
<proteinExistence type="predicted"/>
<dbReference type="PANTHER" id="PTHR47982:SF55">
    <property type="entry name" value="PROTEIN KINASE DOMAIN-CONTAINING PROTEIN"/>
    <property type="match status" value="1"/>
</dbReference>
<dbReference type="EC" id="2.7.11.1" evidence="2"/>
<evidence type="ECO:0000256" key="13">
    <source>
        <dbReference type="ARBA" id="ARBA00048679"/>
    </source>
</evidence>
<evidence type="ECO:0000313" key="15">
    <source>
        <dbReference type="EMBL" id="KAG6780094.1"/>
    </source>
</evidence>
<accession>A0A8X8D913</accession>
<keyword evidence="11" id="KW-0472">Membrane</keyword>
<evidence type="ECO:0000256" key="9">
    <source>
        <dbReference type="ARBA" id="ARBA00022840"/>
    </source>
</evidence>
<evidence type="ECO:0000256" key="11">
    <source>
        <dbReference type="ARBA" id="ARBA00023136"/>
    </source>
</evidence>
<evidence type="ECO:0000259" key="14">
    <source>
        <dbReference type="PROSITE" id="PS50011"/>
    </source>
</evidence>
<protein>
    <recommendedName>
        <fullName evidence="2">non-specific serine/threonine protein kinase</fullName>
        <ecNumber evidence="2">2.7.11.1</ecNumber>
    </recommendedName>
</protein>
<dbReference type="PROSITE" id="PS50011">
    <property type="entry name" value="PROTEIN_KINASE_DOM"/>
    <property type="match status" value="1"/>
</dbReference>
<evidence type="ECO:0000256" key="1">
    <source>
        <dbReference type="ARBA" id="ARBA00004162"/>
    </source>
</evidence>
<comment type="caution">
    <text evidence="15">The sequence shown here is derived from an EMBL/GenBank/DDBJ whole genome shotgun (WGS) entry which is preliminary data.</text>
</comment>
<dbReference type="Proteomes" id="UP000886885">
    <property type="component" value="Chromosome 4A"/>
</dbReference>
<name>A0A8X8D913_POPTO</name>
<gene>
    <name evidence="15" type="ORF">POTOM_016506</name>
</gene>
<dbReference type="InterPro" id="IPR000719">
    <property type="entry name" value="Prot_kinase_dom"/>
</dbReference>
<keyword evidence="10" id="KW-1133">Transmembrane helix</keyword>
<evidence type="ECO:0000313" key="16">
    <source>
        <dbReference type="Proteomes" id="UP000886885"/>
    </source>
</evidence>
<dbReference type="Pfam" id="PF00069">
    <property type="entry name" value="Pkinase"/>
    <property type="match status" value="1"/>
</dbReference>
<dbReference type="OrthoDB" id="4062651at2759"/>
<evidence type="ECO:0000256" key="6">
    <source>
        <dbReference type="ARBA" id="ARBA00022692"/>
    </source>
</evidence>
<reference evidence="15" key="1">
    <citation type="journal article" date="2020" name="bioRxiv">
        <title>Hybrid origin of Populus tomentosa Carr. identified through genome sequencing and phylogenomic analysis.</title>
        <authorList>
            <person name="An X."/>
            <person name="Gao K."/>
            <person name="Chen Z."/>
            <person name="Li J."/>
            <person name="Yang X."/>
            <person name="Yang X."/>
            <person name="Zhou J."/>
            <person name="Guo T."/>
            <person name="Zhao T."/>
            <person name="Huang S."/>
            <person name="Miao D."/>
            <person name="Khan W.U."/>
            <person name="Rao P."/>
            <person name="Ye M."/>
            <person name="Lei B."/>
            <person name="Liao W."/>
            <person name="Wang J."/>
            <person name="Ji L."/>
            <person name="Li Y."/>
            <person name="Guo B."/>
            <person name="Mustafa N.S."/>
            <person name="Li S."/>
            <person name="Yun Q."/>
            <person name="Keller S.R."/>
            <person name="Mao J."/>
            <person name="Zhang R."/>
            <person name="Strauss S.H."/>
        </authorList>
    </citation>
    <scope>NUCLEOTIDE SEQUENCE</scope>
    <source>
        <strain evidence="15">GM15</strain>
        <tissue evidence="15">Leaf</tissue>
    </source>
</reference>
<keyword evidence="6" id="KW-0812">Transmembrane</keyword>
<feature type="domain" description="Protein kinase" evidence="14">
    <location>
        <begin position="39"/>
        <end position="317"/>
    </location>
</feature>
<evidence type="ECO:0000256" key="4">
    <source>
        <dbReference type="ARBA" id="ARBA00022527"/>
    </source>
</evidence>
<evidence type="ECO:0000256" key="5">
    <source>
        <dbReference type="ARBA" id="ARBA00022679"/>
    </source>
</evidence>
<dbReference type="PANTHER" id="PTHR47982">
    <property type="entry name" value="PROLINE-RICH RECEPTOR-LIKE PROTEIN KINASE PERK4"/>
    <property type="match status" value="1"/>
</dbReference>
<evidence type="ECO:0000256" key="3">
    <source>
        <dbReference type="ARBA" id="ARBA00022475"/>
    </source>
</evidence>
<dbReference type="EMBL" id="JAAWWB010000007">
    <property type="protein sequence ID" value="KAG6780094.1"/>
    <property type="molecule type" value="Genomic_DNA"/>
</dbReference>
<comment type="catalytic activity">
    <reaction evidence="13">
        <text>L-seryl-[protein] + ATP = O-phospho-L-seryl-[protein] + ADP + H(+)</text>
        <dbReference type="Rhea" id="RHEA:17989"/>
        <dbReference type="Rhea" id="RHEA-COMP:9863"/>
        <dbReference type="Rhea" id="RHEA-COMP:11604"/>
        <dbReference type="ChEBI" id="CHEBI:15378"/>
        <dbReference type="ChEBI" id="CHEBI:29999"/>
        <dbReference type="ChEBI" id="CHEBI:30616"/>
        <dbReference type="ChEBI" id="CHEBI:83421"/>
        <dbReference type="ChEBI" id="CHEBI:456216"/>
        <dbReference type="EC" id="2.7.11.1"/>
    </reaction>
</comment>
<dbReference type="GO" id="GO:0005886">
    <property type="term" value="C:plasma membrane"/>
    <property type="evidence" value="ECO:0007669"/>
    <property type="project" value="UniProtKB-SubCell"/>
</dbReference>
<keyword evidence="7" id="KW-0547">Nucleotide-binding</keyword>
<keyword evidence="4" id="KW-0723">Serine/threonine-protein kinase</keyword>
<dbReference type="AlphaFoldDB" id="A0A8X8D913"/>
<sequence length="317" mass="35055">MSLLLILALTRFPCSKWNSLHDKLQLLRQTTDSMDSSSLFISAVRVSGAIASAKEDLGDGRFGAIKRVMEDRGGSKKIFLDEVSILLRISHPNLARQLMKPRVLIGEQLLLPEDVPNKTLFDRIHTHHGQSPGILSWSSRLSIALDIARALDYLHSRADPTIIHRDVKSSSILLVDDDHAKLADSGLCKLGYDRPDSETSTAPSSPTSIRGSSGYIDINYLNTGLATPKIDVYSYGVLLLELITGLKSVQGSMTLAEWTEEWRKSDDVEVWANLQDPKLKGKANLEQLSVLSIPTCCRYKTLHAHTLLLFTALIVIS</sequence>
<keyword evidence="9" id="KW-0067">ATP-binding</keyword>
<dbReference type="GO" id="GO:0005524">
    <property type="term" value="F:ATP binding"/>
    <property type="evidence" value="ECO:0007669"/>
    <property type="project" value="UniProtKB-KW"/>
</dbReference>
<dbReference type="GO" id="GO:0004674">
    <property type="term" value="F:protein serine/threonine kinase activity"/>
    <property type="evidence" value="ECO:0007669"/>
    <property type="project" value="UniProtKB-KW"/>
</dbReference>
<comment type="subcellular location">
    <subcellularLocation>
        <location evidence="1">Cell membrane</location>
        <topology evidence="1">Single-pass membrane protein</topology>
    </subcellularLocation>
</comment>
<keyword evidence="16" id="KW-1185">Reference proteome</keyword>
<keyword evidence="3" id="KW-1003">Cell membrane</keyword>
<dbReference type="InterPro" id="IPR047117">
    <property type="entry name" value="PERK1-13-like"/>
</dbReference>
<keyword evidence="5" id="KW-0808">Transferase</keyword>
<evidence type="ECO:0000256" key="12">
    <source>
        <dbReference type="ARBA" id="ARBA00047899"/>
    </source>
</evidence>